<organism evidence="1 2">
    <name type="scientific">Imbroritus primus</name>
    <dbReference type="NCBI Taxonomy" id="3058603"/>
    <lineage>
        <taxon>Bacteria</taxon>
        <taxon>Pseudomonadati</taxon>
        <taxon>Pseudomonadota</taxon>
        <taxon>Betaproteobacteria</taxon>
        <taxon>Burkholderiales</taxon>
        <taxon>Burkholderiaceae</taxon>
        <taxon>Imbroritus</taxon>
    </lineage>
</organism>
<dbReference type="Proteomes" id="UP000004277">
    <property type="component" value="Unassembled WGS sequence"/>
</dbReference>
<comment type="caution">
    <text evidence="1">The sequence shown here is derived from an EMBL/GenBank/DDBJ whole genome shotgun (WGS) entry which is preliminary data.</text>
</comment>
<dbReference type="EMBL" id="AKCV02000026">
    <property type="protein sequence ID" value="TMS56774.1"/>
    <property type="molecule type" value="Genomic_DNA"/>
</dbReference>
<protein>
    <submittedName>
        <fullName evidence="1">Heme biosynthesis protein HemY</fullName>
    </submittedName>
</protein>
<gene>
    <name evidence="1" type="ORF">MW7_017020</name>
</gene>
<sequence>MRILFWLAIVVSAAVGLALFTQFNHSNVVIFYPPHRIELSLNFALLLLFLTFLVIYTVLRTINHLLALPQRAAQYRERKRMLRAQAAMRESMEMLFAGRFGRAERLAREAQAWEPQVETAALVAARAAHRMQEGERRDAWLAEIAAPEREQAKLVSSAEMLVDDLDADAALEKISQLQAAGMRQIHVQRIALRAHQHLKNWPEVLRIARALDKRNALHPTVAARLKRMACEAMLDERRHDADRLRQLWQELSVDERRSPPIAAQAAGHFAALGQQDEARKIVEEALKAEWDGRLVRRYAECAVPGKALPLIQQAEKWQVDHPVDADLFYTLGILCLAEQLWGKAQASLERSLKYADPEQAARLRAQAHLALARLFEETERPDEAQRHYRAAAQCALE</sequence>
<name>A0ACD3SKL8_9BURK</name>
<keyword evidence="2" id="KW-1185">Reference proteome</keyword>
<accession>A0ACD3SKL8</accession>
<reference evidence="1" key="1">
    <citation type="submission" date="2019-05" db="EMBL/GenBank/DDBJ databases">
        <title>Revised genome assembly of Burkholderiaceae (previously Ralstonia) sp. PBA.</title>
        <authorList>
            <person name="Gan H.M."/>
        </authorList>
    </citation>
    <scope>NUCLEOTIDE SEQUENCE</scope>
    <source>
        <strain evidence="1">PBA</strain>
    </source>
</reference>
<proteinExistence type="predicted"/>
<evidence type="ECO:0000313" key="1">
    <source>
        <dbReference type="EMBL" id="TMS56774.1"/>
    </source>
</evidence>
<evidence type="ECO:0000313" key="2">
    <source>
        <dbReference type="Proteomes" id="UP000004277"/>
    </source>
</evidence>